<evidence type="ECO:0000313" key="3">
    <source>
        <dbReference type="Proteomes" id="UP000481852"/>
    </source>
</evidence>
<comment type="caution">
    <text evidence="2">The sequence shown here is derived from an EMBL/GenBank/DDBJ whole genome shotgun (WGS) entry which is preliminary data.</text>
</comment>
<organism evidence="2 3">
    <name type="scientific">Porcincola intestinalis</name>
    <dbReference type="NCBI Taxonomy" id="2606632"/>
    <lineage>
        <taxon>Bacteria</taxon>
        <taxon>Bacillati</taxon>
        <taxon>Bacillota</taxon>
        <taxon>Clostridia</taxon>
        <taxon>Lachnospirales</taxon>
        <taxon>Lachnospiraceae</taxon>
        <taxon>Porcincola</taxon>
    </lineage>
</organism>
<evidence type="ECO:0000256" key="1">
    <source>
        <dbReference type="SAM" id="Phobius"/>
    </source>
</evidence>
<feature type="transmembrane region" description="Helical" evidence="1">
    <location>
        <begin position="42"/>
        <end position="61"/>
    </location>
</feature>
<sequence length="104" mass="11377">MKANSIRIWECIFVLAAVSYALRVLPLTLIRKPIQNRFVRSFLYYIPYATLSVMTVPAIFSVTSNPLAGIAALILAGLTAWFSSNLFLSAAVASIAVLIVQMLV</sequence>
<feature type="transmembrane region" description="Helical" evidence="1">
    <location>
        <begin position="67"/>
        <end position="100"/>
    </location>
</feature>
<proteinExistence type="predicted"/>
<dbReference type="AlphaFoldDB" id="A0A6L5XBI6"/>
<dbReference type="Proteomes" id="UP000481852">
    <property type="component" value="Unassembled WGS sequence"/>
</dbReference>
<dbReference type="InterPro" id="IPR008407">
    <property type="entry name" value="Brnchd-chn_aa_trnsp_AzlD"/>
</dbReference>
<dbReference type="EMBL" id="VULZ01000016">
    <property type="protein sequence ID" value="MSS15862.1"/>
    <property type="molecule type" value="Genomic_DNA"/>
</dbReference>
<dbReference type="Pfam" id="PF05437">
    <property type="entry name" value="AzlD"/>
    <property type="match status" value="1"/>
</dbReference>
<protein>
    <submittedName>
        <fullName evidence="2">AzlD domain-containing protein</fullName>
    </submittedName>
</protein>
<evidence type="ECO:0000313" key="2">
    <source>
        <dbReference type="EMBL" id="MSS15862.1"/>
    </source>
</evidence>
<dbReference type="RefSeq" id="WP_154527138.1">
    <property type="nucleotide sequence ID" value="NZ_JAXEDB010000117.1"/>
</dbReference>
<gene>
    <name evidence="2" type="ORF">FYJ35_12615</name>
</gene>
<keyword evidence="1" id="KW-0472">Membrane</keyword>
<keyword evidence="1" id="KW-0812">Transmembrane</keyword>
<reference evidence="2 3" key="1">
    <citation type="submission" date="2019-08" db="EMBL/GenBank/DDBJ databases">
        <title>In-depth cultivation of the pig gut microbiome towards novel bacterial diversity and tailored functional studies.</title>
        <authorList>
            <person name="Wylensek D."/>
            <person name="Hitch T.C.A."/>
            <person name="Clavel T."/>
        </authorList>
    </citation>
    <scope>NUCLEOTIDE SEQUENCE [LARGE SCALE GENOMIC DNA]</scope>
    <source>
        <strain evidence="2 3">Oil+RF-744-WCA-WT-11</strain>
    </source>
</reference>
<name>A0A6L5XBI6_9FIRM</name>
<keyword evidence="1" id="KW-1133">Transmembrane helix</keyword>
<keyword evidence="3" id="KW-1185">Reference proteome</keyword>
<accession>A0A6L5XBI6</accession>